<proteinExistence type="predicted"/>
<dbReference type="GO" id="GO:0008168">
    <property type="term" value="F:methyltransferase activity"/>
    <property type="evidence" value="ECO:0007669"/>
    <property type="project" value="UniProtKB-KW"/>
</dbReference>
<dbReference type="STRING" id="1678637.AC230_22240"/>
<dbReference type="Proteomes" id="UP000037288">
    <property type="component" value="Unassembled WGS sequence"/>
</dbReference>
<keyword evidence="2" id="KW-0808">Transferase</keyword>
<accession>A0A0K9XCL1</accession>
<dbReference type="PANTHER" id="PTHR44942:SF4">
    <property type="entry name" value="METHYLTRANSFERASE TYPE 11 DOMAIN-CONTAINING PROTEIN"/>
    <property type="match status" value="1"/>
</dbReference>
<name>A0A0K9XCL1_9ACTN</name>
<dbReference type="OrthoDB" id="9797252at2"/>
<keyword evidence="1" id="KW-0489">Methyltransferase</keyword>
<gene>
    <name evidence="4" type="ORF">AC230_22240</name>
</gene>
<dbReference type="InterPro" id="IPR041698">
    <property type="entry name" value="Methyltransf_25"/>
</dbReference>
<dbReference type="SUPFAM" id="SSF53335">
    <property type="entry name" value="S-adenosyl-L-methionine-dependent methyltransferases"/>
    <property type="match status" value="1"/>
</dbReference>
<dbReference type="AlphaFoldDB" id="A0A0K9XCL1"/>
<dbReference type="RefSeq" id="WP_049718091.1">
    <property type="nucleotide sequence ID" value="NZ_LFXA01000015.1"/>
</dbReference>
<keyword evidence="5" id="KW-1185">Reference proteome</keyword>
<dbReference type="Pfam" id="PF13649">
    <property type="entry name" value="Methyltransf_25"/>
    <property type="match status" value="1"/>
</dbReference>
<evidence type="ECO:0000259" key="3">
    <source>
        <dbReference type="Pfam" id="PF13649"/>
    </source>
</evidence>
<comment type="caution">
    <text evidence="4">The sequence shown here is derived from an EMBL/GenBank/DDBJ whole genome shotgun (WGS) entry which is preliminary data.</text>
</comment>
<dbReference type="InterPro" id="IPR029063">
    <property type="entry name" value="SAM-dependent_MTases_sf"/>
</dbReference>
<evidence type="ECO:0000256" key="1">
    <source>
        <dbReference type="ARBA" id="ARBA00022603"/>
    </source>
</evidence>
<sequence>MPSPDSLRTPATVFGEAAEQYDAGRPGYPDRLVDDVLEFTAVPAADALEVGAGTGKATLAFAARPGVTLTCLEPDPRMASVLTRNCAPHPRVTVVGADFETWSRPGRRPFDLLLSAQAWHWIAPEVRWSKARQLLRPGGTLALFWNDWYVADDALREDLAAAHDRHIPDRPPHSILDKVPSGSVMTSDSWVPRELLADGGFTDITHHQYPSVHHRSTSGLVDILTSLSFCRALPEPTREALLADVASAVDAHGGEVRLDTRTGLFLARTARPAR</sequence>
<reference evidence="5" key="1">
    <citation type="submission" date="2015-07" db="EMBL/GenBank/DDBJ databases">
        <title>Draft genome sequence of Streptomyces sp. CMAA 1322, a bacterium isolated from Caatinga biome, from dry forest semiarid of Brazil.</title>
        <authorList>
            <person name="Santos S.N."/>
            <person name="Gacesa R."/>
            <person name="Taketani R.G."/>
            <person name="Long P.F."/>
            <person name="Melo I.S."/>
        </authorList>
    </citation>
    <scope>NUCLEOTIDE SEQUENCE [LARGE SCALE GENOMIC DNA]</scope>
    <source>
        <strain evidence="5">CMAA 1322</strain>
    </source>
</reference>
<feature type="domain" description="Methyltransferase" evidence="3">
    <location>
        <begin position="48"/>
        <end position="139"/>
    </location>
</feature>
<organism evidence="4 5">
    <name type="scientific">Streptomyces caatingaensis</name>
    <dbReference type="NCBI Taxonomy" id="1678637"/>
    <lineage>
        <taxon>Bacteria</taxon>
        <taxon>Bacillati</taxon>
        <taxon>Actinomycetota</taxon>
        <taxon>Actinomycetes</taxon>
        <taxon>Kitasatosporales</taxon>
        <taxon>Streptomycetaceae</taxon>
        <taxon>Streptomyces</taxon>
    </lineage>
</organism>
<dbReference type="PATRIC" id="fig|1678637.3.peg.4768"/>
<evidence type="ECO:0000313" key="5">
    <source>
        <dbReference type="Proteomes" id="UP000037288"/>
    </source>
</evidence>
<evidence type="ECO:0000256" key="2">
    <source>
        <dbReference type="ARBA" id="ARBA00022679"/>
    </source>
</evidence>
<dbReference type="GO" id="GO:0032259">
    <property type="term" value="P:methylation"/>
    <property type="evidence" value="ECO:0007669"/>
    <property type="project" value="UniProtKB-KW"/>
</dbReference>
<protein>
    <recommendedName>
        <fullName evidence="3">Methyltransferase domain-containing protein</fullName>
    </recommendedName>
</protein>
<dbReference type="PANTHER" id="PTHR44942">
    <property type="entry name" value="METHYLTRANSF_11 DOMAIN-CONTAINING PROTEIN"/>
    <property type="match status" value="1"/>
</dbReference>
<dbReference type="CDD" id="cd02440">
    <property type="entry name" value="AdoMet_MTases"/>
    <property type="match status" value="1"/>
</dbReference>
<dbReference type="InterPro" id="IPR051052">
    <property type="entry name" value="Diverse_substrate_MTase"/>
</dbReference>
<dbReference type="EMBL" id="LFXA01000015">
    <property type="protein sequence ID" value="KNB50387.1"/>
    <property type="molecule type" value="Genomic_DNA"/>
</dbReference>
<evidence type="ECO:0000313" key="4">
    <source>
        <dbReference type="EMBL" id="KNB50387.1"/>
    </source>
</evidence>
<dbReference type="Gene3D" id="3.40.50.150">
    <property type="entry name" value="Vaccinia Virus protein VP39"/>
    <property type="match status" value="1"/>
</dbReference>